<dbReference type="AlphaFoldDB" id="A0A1I7Y7Z0"/>
<accession>A0A1I7Y7Z0</accession>
<name>A0A1I7Y7Z0_9BILA</name>
<dbReference type="Proteomes" id="UP000095287">
    <property type="component" value="Unplaced"/>
</dbReference>
<protein>
    <submittedName>
        <fullName evidence="2">Uncharacterized protein</fullName>
    </submittedName>
</protein>
<reference evidence="2" key="1">
    <citation type="submission" date="2016-11" db="UniProtKB">
        <authorList>
            <consortium name="WormBaseParasite"/>
        </authorList>
    </citation>
    <scope>IDENTIFICATION</scope>
</reference>
<organism evidence="1 2">
    <name type="scientific">Steinernema glaseri</name>
    <dbReference type="NCBI Taxonomy" id="37863"/>
    <lineage>
        <taxon>Eukaryota</taxon>
        <taxon>Metazoa</taxon>
        <taxon>Ecdysozoa</taxon>
        <taxon>Nematoda</taxon>
        <taxon>Chromadorea</taxon>
        <taxon>Rhabditida</taxon>
        <taxon>Tylenchina</taxon>
        <taxon>Panagrolaimomorpha</taxon>
        <taxon>Strongyloidoidea</taxon>
        <taxon>Steinernematidae</taxon>
        <taxon>Steinernema</taxon>
    </lineage>
</organism>
<keyword evidence="1" id="KW-1185">Reference proteome</keyword>
<proteinExistence type="predicted"/>
<evidence type="ECO:0000313" key="2">
    <source>
        <dbReference type="WBParaSite" id="L893_g13652.t1"/>
    </source>
</evidence>
<evidence type="ECO:0000313" key="1">
    <source>
        <dbReference type="Proteomes" id="UP000095287"/>
    </source>
</evidence>
<dbReference type="WBParaSite" id="L893_g13652.t1">
    <property type="protein sequence ID" value="L893_g13652.t1"/>
    <property type="gene ID" value="L893_g13652"/>
</dbReference>
<sequence>METVPFAFTNAVVNALPAEVYAAYCCPLLSEEKSLWNLKRLSSAIWSEPASRVYEDLTTFNARYRQMSQVTIYPGEERGMCFCEIKEDTPQFPRNITLKDVISSRFLRTGSINFVDKKPHEDNLDHISLEDAFTKLVIPFSVDGLDFYIDKDHLFFLDVLNKLHKYQLVLSSLFLGSLSSELYERVESEFNKFLTFQIEQRCLRKFYTPDAQKFPFSIPDDVFSKLFSQPQLEYTNHRLSARFPTEALEALVARLRFSPRSCYHEKLTFDENLNHKKLQRMGFKEITRWKKLRRLLRAVKLRSLMSSYRAYLLEFQECRLRVVYCTSTMMGRIGVFSRRR</sequence>